<comment type="caution">
    <text evidence="2">The sequence shown here is derived from an EMBL/GenBank/DDBJ whole genome shotgun (WGS) entry which is preliminary data.</text>
</comment>
<evidence type="ECO:0000256" key="1">
    <source>
        <dbReference type="SAM" id="MobiDB-lite"/>
    </source>
</evidence>
<feature type="compositionally biased region" description="Basic and acidic residues" evidence="1">
    <location>
        <begin position="358"/>
        <end position="369"/>
    </location>
</feature>
<evidence type="ECO:0000313" key="3">
    <source>
        <dbReference type="Proteomes" id="UP001396898"/>
    </source>
</evidence>
<feature type="compositionally biased region" description="Basic and acidic residues" evidence="1">
    <location>
        <begin position="183"/>
        <end position="196"/>
    </location>
</feature>
<feature type="compositionally biased region" description="Acidic residues" evidence="1">
    <location>
        <begin position="313"/>
        <end position="337"/>
    </location>
</feature>
<feature type="compositionally biased region" description="Basic and acidic residues" evidence="1">
    <location>
        <begin position="108"/>
        <end position="126"/>
    </location>
</feature>
<feature type="compositionally biased region" description="Basic and acidic residues" evidence="1">
    <location>
        <begin position="72"/>
        <end position="85"/>
    </location>
</feature>
<name>A0ABR1SGK2_9PEZI</name>
<feature type="compositionally biased region" description="Low complexity" evidence="1">
    <location>
        <begin position="294"/>
        <end position="310"/>
    </location>
</feature>
<feature type="compositionally biased region" description="Low complexity" evidence="1">
    <location>
        <begin position="249"/>
        <end position="270"/>
    </location>
</feature>
<feature type="compositionally biased region" description="Basic and acidic residues" evidence="1">
    <location>
        <begin position="34"/>
        <end position="48"/>
    </location>
</feature>
<organism evidence="2 3">
    <name type="scientific">Apiospora marii</name>
    <dbReference type="NCBI Taxonomy" id="335849"/>
    <lineage>
        <taxon>Eukaryota</taxon>
        <taxon>Fungi</taxon>
        <taxon>Dikarya</taxon>
        <taxon>Ascomycota</taxon>
        <taxon>Pezizomycotina</taxon>
        <taxon>Sordariomycetes</taxon>
        <taxon>Xylariomycetidae</taxon>
        <taxon>Amphisphaeriales</taxon>
        <taxon>Apiosporaceae</taxon>
        <taxon>Apiospora</taxon>
    </lineage>
</organism>
<dbReference type="Proteomes" id="UP001396898">
    <property type="component" value="Unassembled WGS sequence"/>
</dbReference>
<proteinExistence type="predicted"/>
<feature type="compositionally biased region" description="Pro residues" evidence="1">
    <location>
        <begin position="391"/>
        <end position="416"/>
    </location>
</feature>
<evidence type="ECO:0000313" key="2">
    <source>
        <dbReference type="EMBL" id="KAK8033460.1"/>
    </source>
</evidence>
<dbReference type="EMBL" id="JAQQWI010000006">
    <property type="protein sequence ID" value="KAK8033460.1"/>
    <property type="molecule type" value="Genomic_DNA"/>
</dbReference>
<feature type="compositionally biased region" description="Basic residues" evidence="1">
    <location>
        <begin position="49"/>
        <end position="65"/>
    </location>
</feature>
<gene>
    <name evidence="2" type="ORF">PG991_002858</name>
</gene>
<feature type="region of interest" description="Disordered" evidence="1">
    <location>
        <begin position="1"/>
        <end position="129"/>
    </location>
</feature>
<feature type="region of interest" description="Disordered" evidence="1">
    <location>
        <begin position="158"/>
        <end position="443"/>
    </location>
</feature>
<feature type="compositionally biased region" description="Polar residues" evidence="1">
    <location>
        <begin position="338"/>
        <end position="351"/>
    </location>
</feature>
<keyword evidence="3" id="KW-1185">Reference proteome</keyword>
<reference evidence="2 3" key="1">
    <citation type="submission" date="2023-01" db="EMBL/GenBank/DDBJ databases">
        <title>Analysis of 21 Apiospora genomes using comparative genomics revels a genus with tremendous synthesis potential of carbohydrate active enzymes and secondary metabolites.</title>
        <authorList>
            <person name="Sorensen T."/>
        </authorList>
    </citation>
    <scope>NUCLEOTIDE SEQUENCE [LARGE SCALE GENOMIC DNA]</scope>
    <source>
        <strain evidence="2 3">CBS 20057</strain>
    </source>
</reference>
<feature type="compositionally biased region" description="Polar residues" evidence="1">
    <location>
        <begin position="1"/>
        <end position="19"/>
    </location>
</feature>
<sequence length="593" mass="65566">MSQQFSTRAPSEYHSSGASRSDRRLQHQVPALGRPRERTWTAMEDPRVSHRPGHHGGYRDGHRRPSGAVSAQHERSGTSRMREVETPPPMPKTHGDGDSHKWFPKFRGAKEREREREKEAKSRTFDKSTISQPLAASAVYLRDTKESQRRLHEPMLAEMGLTHAMDRPPMKLRPIEGAGAPELRAKLEAPVRDERQIRRRPVPVQRPRDSCDSLSRLSTMAVVNEPNGVFNPRWQPRPIDAMAAGYTGSSESLNSSSSSVSPYSSASVSPPSSPEPADKEEFITSRRSKRLGRIFTAEEITTFPEFPEPASDAGEEDNDNGVESEEDTGLDFTESESDFSSVMENVASDGSSDGEPEVVDRYDYFYKGEEGDDQGLDGVILSGSRDHPPVNVIPPTPTSSLPPSPPASPSPPPSPSSSPSLSPDSSPSPPAAREPPVAKRGAAAMDPYRLRVERAWKRAAEDRQVALCQERERRIIAEEDFLKLQRLAIPFLAAFDEILELSDDFRGVRDPMDVPAIVRKILDERDDALDEADAYVDRSLGLETQQHGLVAELLELQAQNQVLRVDNARLRNAQEGLPLETGVRGGPTGAGRY</sequence>
<accession>A0ABR1SGK2</accession>
<protein>
    <submittedName>
        <fullName evidence="2">Uncharacterized protein</fullName>
    </submittedName>
</protein>